<reference evidence="15 16" key="2">
    <citation type="submission" date="2019-05" db="EMBL/GenBank/DDBJ databases">
        <title>Glycomyces buryatensis sp. nov.</title>
        <authorList>
            <person name="Nikitina E."/>
        </authorList>
    </citation>
    <scope>NUCLEOTIDE SEQUENCE [LARGE SCALE GENOMIC DNA]</scope>
    <source>
        <strain evidence="15 16">18</strain>
    </source>
</reference>
<keyword evidence="4 14" id="KW-1003">Cell membrane</keyword>
<keyword evidence="11 14" id="KW-0739">Sodium transport</keyword>
<keyword evidence="3 14" id="KW-0813">Transport</keyword>
<dbReference type="PROSITE" id="PS50283">
    <property type="entry name" value="NA_SOLUT_SYMP_3"/>
    <property type="match status" value="1"/>
</dbReference>
<evidence type="ECO:0000256" key="12">
    <source>
        <dbReference type="ARBA" id="ARBA00033708"/>
    </source>
</evidence>
<dbReference type="GO" id="GO:0005298">
    <property type="term" value="F:proline:sodium symporter activity"/>
    <property type="evidence" value="ECO:0007669"/>
    <property type="project" value="UniProtKB-UniRule"/>
</dbReference>
<feature type="transmembrane region" description="Helical" evidence="14">
    <location>
        <begin position="459"/>
        <end position="479"/>
    </location>
</feature>
<dbReference type="InterPro" id="IPR050277">
    <property type="entry name" value="Sodium:Solute_Symporter"/>
</dbReference>
<feature type="transmembrane region" description="Helical" evidence="14">
    <location>
        <begin position="435"/>
        <end position="453"/>
    </location>
</feature>
<evidence type="ECO:0000256" key="3">
    <source>
        <dbReference type="ARBA" id="ARBA00022448"/>
    </source>
</evidence>
<dbReference type="EMBL" id="STGY01000060">
    <property type="protein sequence ID" value="THV40081.1"/>
    <property type="molecule type" value="Genomic_DNA"/>
</dbReference>
<evidence type="ECO:0000256" key="7">
    <source>
        <dbReference type="ARBA" id="ARBA00022989"/>
    </source>
</evidence>
<dbReference type="Gene3D" id="1.20.1730.10">
    <property type="entry name" value="Sodium/glucose cotransporter"/>
    <property type="match status" value="1"/>
</dbReference>
<feature type="transmembrane region" description="Helical" evidence="14">
    <location>
        <begin position="193"/>
        <end position="220"/>
    </location>
</feature>
<dbReference type="NCBIfam" id="TIGR02121">
    <property type="entry name" value="Na_Pro_sym"/>
    <property type="match status" value="1"/>
</dbReference>
<proteinExistence type="inferred from homology"/>
<dbReference type="CDD" id="cd11475">
    <property type="entry name" value="SLC5sbd_PutP"/>
    <property type="match status" value="1"/>
</dbReference>
<evidence type="ECO:0000256" key="14">
    <source>
        <dbReference type="RuleBase" id="RU366012"/>
    </source>
</evidence>
<dbReference type="PANTHER" id="PTHR48086:SF3">
    <property type="entry name" value="SODIUM_PROLINE SYMPORTER"/>
    <property type="match status" value="1"/>
</dbReference>
<dbReference type="InterPro" id="IPR011851">
    <property type="entry name" value="Na/Pro_symporter"/>
</dbReference>
<dbReference type="InterPro" id="IPR038377">
    <property type="entry name" value="Na/Glc_symporter_sf"/>
</dbReference>
<feature type="transmembrane region" description="Helical" evidence="14">
    <location>
        <begin position="128"/>
        <end position="153"/>
    </location>
</feature>
<evidence type="ECO:0000256" key="8">
    <source>
        <dbReference type="ARBA" id="ARBA00023053"/>
    </source>
</evidence>
<dbReference type="Proteomes" id="UP000308760">
    <property type="component" value="Unassembled WGS sequence"/>
</dbReference>
<evidence type="ECO:0000256" key="6">
    <source>
        <dbReference type="ARBA" id="ARBA00022847"/>
    </source>
</evidence>
<dbReference type="InterPro" id="IPR001734">
    <property type="entry name" value="Na/solute_symporter"/>
</dbReference>
<comment type="similarity">
    <text evidence="2 13">Belongs to the sodium:solute symporter (SSF) (TC 2.A.21) family.</text>
</comment>
<gene>
    <name evidence="15" type="primary">putP</name>
    <name evidence="15" type="ORF">FAB82_16275</name>
</gene>
<keyword evidence="9 14" id="KW-0406">Ion transport</keyword>
<comment type="subcellular location">
    <subcellularLocation>
        <location evidence="1 14">Cell membrane</location>
        <topology evidence="1 14">Multi-pass membrane protein</topology>
    </subcellularLocation>
</comment>
<feature type="transmembrane region" description="Helical" evidence="14">
    <location>
        <begin position="283"/>
        <end position="309"/>
    </location>
</feature>
<evidence type="ECO:0000313" key="15">
    <source>
        <dbReference type="EMBL" id="THV40081.1"/>
    </source>
</evidence>
<reference evidence="16" key="1">
    <citation type="submission" date="2019-04" db="EMBL/GenBank/DDBJ databases">
        <title>Nocardioides xinjiangensis sp. nov.</title>
        <authorList>
            <person name="Liu S."/>
        </authorList>
    </citation>
    <scope>NUCLEOTIDE SEQUENCE [LARGE SCALE GENOMIC DNA]</scope>
    <source>
        <strain evidence="16">18</strain>
    </source>
</reference>
<dbReference type="GO" id="GO:0005886">
    <property type="term" value="C:plasma membrane"/>
    <property type="evidence" value="ECO:0007669"/>
    <property type="project" value="UniProtKB-SubCell"/>
</dbReference>
<feature type="transmembrane region" description="Helical" evidence="14">
    <location>
        <begin position="409"/>
        <end position="428"/>
    </location>
</feature>
<comment type="function">
    <text evidence="14">Catalyzes the sodium-dependent uptake of extracellular L-proline.</text>
</comment>
<feature type="transmembrane region" description="Helical" evidence="14">
    <location>
        <begin position="329"/>
        <end position="349"/>
    </location>
</feature>
<dbReference type="NCBIfam" id="TIGR00813">
    <property type="entry name" value="sss"/>
    <property type="match status" value="1"/>
</dbReference>
<dbReference type="GO" id="GO:0031402">
    <property type="term" value="F:sodium ion binding"/>
    <property type="evidence" value="ECO:0007669"/>
    <property type="project" value="UniProtKB-UniRule"/>
</dbReference>
<keyword evidence="5 14" id="KW-0812">Transmembrane</keyword>
<evidence type="ECO:0000256" key="9">
    <source>
        <dbReference type="ARBA" id="ARBA00023065"/>
    </source>
</evidence>
<dbReference type="Pfam" id="PF00474">
    <property type="entry name" value="SSF"/>
    <property type="match status" value="1"/>
</dbReference>
<dbReference type="OrthoDB" id="9789704at2"/>
<keyword evidence="7 14" id="KW-1133">Transmembrane helix</keyword>
<evidence type="ECO:0000256" key="2">
    <source>
        <dbReference type="ARBA" id="ARBA00006434"/>
    </source>
</evidence>
<dbReference type="RefSeq" id="WP_136535595.1">
    <property type="nucleotide sequence ID" value="NZ_STGY01000060.1"/>
</dbReference>
<evidence type="ECO:0000256" key="11">
    <source>
        <dbReference type="ARBA" id="ARBA00023201"/>
    </source>
</evidence>
<accession>A0A4S8Q9F9</accession>
<keyword evidence="10 14" id="KW-0472">Membrane</keyword>
<feature type="transmembrane region" description="Helical" evidence="14">
    <location>
        <begin position="240"/>
        <end position="263"/>
    </location>
</feature>
<name>A0A4S8Q9F9_9ACTN</name>
<keyword evidence="16" id="KW-1185">Reference proteome</keyword>
<comment type="caution">
    <text evidence="15">The sequence shown here is derived from an EMBL/GenBank/DDBJ whole genome shotgun (WGS) entry which is preliminary data.</text>
</comment>
<evidence type="ECO:0000256" key="10">
    <source>
        <dbReference type="ARBA" id="ARBA00023136"/>
    </source>
</evidence>
<keyword evidence="14" id="KW-0029">Amino-acid transport</keyword>
<evidence type="ECO:0000313" key="16">
    <source>
        <dbReference type="Proteomes" id="UP000308760"/>
    </source>
</evidence>
<evidence type="ECO:0000256" key="13">
    <source>
        <dbReference type="RuleBase" id="RU362091"/>
    </source>
</evidence>
<evidence type="ECO:0000256" key="5">
    <source>
        <dbReference type="ARBA" id="ARBA00022692"/>
    </source>
</evidence>
<dbReference type="GO" id="GO:0015193">
    <property type="term" value="F:L-proline transmembrane transporter activity"/>
    <property type="evidence" value="ECO:0007669"/>
    <property type="project" value="TreeGrafter"/>
</dbReference>
<feature type="transmembrane region" description="Helical" evidence="14">
    <location>
        <begin position="6"/>
        <end position="27"/>
    </location>
</feature>
<dbReference type="GO" id="GO:0015824">
    <property type="term" value="P:proline transport"/>
    <property type="evidence" value="ECO:0007669"/>
    <property type="project" value="UniProtKB-UniRule"/>
</dbReference>
<evidence type="ECO:0000256" key="1">
    <source>
        <dbReference type="ARBA" id="ARBA00004651"/>
    </source>
</evidence>
<feature type="transmembrane region" description="Helical" evidence="14">
    <location>
        <begin position="165"/>
        <end position="186"/>
    </location>
</feature>
<dbReference type="AlphaFoldDB" id="A0A4S8Q9F9"/>
<feature type="transmembrane region" description="Helical" evidence="14">
    <location>
        <begin position="77"/>
        <end position="94"/>
    </location>
</feature>
<feature type="transmembrane region" description="Helical" evidence="14">
    <location>
        <begin position="378"/>
        <end position="397"/>
    </location>
</feature>
<dbReference type="PANTHER" id="PTHR48086">
    <property type="entry name" value="SODIUM/PROLINE SYMPORTER-RELATED"/>
    <property type="match status" value="1"/>
</dbReference>
<sequence length="501" mass="53381">MVELSGPIITTFIAYLTVMILIGVWVYRRTKTLSDFALGGRSLNAPTAALSAQASDMSGWLLMGLPGAVYAFGIGEAWIAVGLAAGTYLNWLLVAPRLRTYTERAHNSISLSAYFESRFEDRTHTLRVVSALIIGVFFTLYVASGLVAGGLLFETIFGIEPTVAITVAVVVIVVYTFLGGFLAVSFTDFVQGILMFLALVAVPLWAIAEIGGFGVMFDGVESASPNLLNWVDEASFADGAWGPGGSLSFVAIAGLLAWGLGYFGQPHILARFMGIRSVKDIPVARRIGVTWVLVTLAAAVFIGLAGIAFLPEPLENPETVFLALTTDIFNPWIAGILLSAVLAAVMSTADSQLLVASTAVTEDFYHRYIKRQAADHELVWIGRGAVVVVAVIAYFLALRGGTVLDIVAYAWAGFGSAFGPIILLSLYWKRMTWAGALAGMVVGATVVVVWEQLGSPGGVYSMLPAFGAALVAALIFGNLGRRPEREWSGSYAEAEEEPQAV</sequence>
<keyword evidence="6 14" id="KW-0769">Symport</keyword>
<organism evidence="15 16">
    <name type="scientific">Glycomyces buryatensis</name>
    <dbReference type="NCBI Taxonomy" id="2570927"/>
    <lineage>
        <taxon>Bacteria</taxon>
        <taxon>Bacillati</taxon>
        <taxon>Actinomycetota</taxon>
        <taxon>Actinomycetes</taxon>
        <taxon>Glycomycetales</taxon>
        <taxon>Glycomycetaceae</taxon>
        <taxon>Glycomyces</taxon>
    </lineage>
</organism>
<protein>
    <recommendedName>
        <fullName evidence="14">Sodium/proline symporter</fullName>
    </recommendedName>
    <alternativeName>
        <fullName evidence="14">Proline permease</fullName>
    </alternativeName>
</protein>
<evidence type="ECO:0000256" key="4">
    <source>
        <dbReference type="ARBA" id="ARBA00022475"/>
    </source>
</evidence>
<keyword evidence="8 14" id="KW-0915">Sodium</keyword>
<comment type="catalytic activity">
    <reaction evidence="12">
        <text>L-proline(in) + Na(+)(in) = L-proline(out) + Na(+)(out)</text>
        <dbReference type="Rhea" id="RHEA:28967"/>
        <dbReference type="ChEBI" id="CHEBI:29101"/>
        <dbReference type="ChEBI" id="CHEBI:60039"/>
    </reaction>
</comment>